<dbReference type="InterPro" id="IPR039672">
    <property type="entry name" value="MFS_2"/>
</dbReference>
<dbReference type="EMBL" id="MWWV01000005">
    <property type="protein sequence ID" value="OZG58117.1"/>
    <property type="molecule type" value="Genomic_DNA"/>
</dbReference>
<feature type="transmembrane region" description="Helical" evidence="2">
    <location>
        <begin position="68"/>
        <end position="94"/>
    </location>
</feature>
<keyword evidence="4" id="KW-1185">Reference proteome</keyword>
<proteinExistence type="predicted"/>
<feature type="compositionally biased region" description="Low complexity" evidence="1">
    <location>
        <begin position="1"/>
        <end position="17"/>
    </location>
</feature>
<dbReference type="PANTHER" id="PTHR11328">
    <property type="entry name" value="MAJOR FACILITATOR SUPERFAMILY DOMAIN-CONTAINING PROTEIN"/>
    <property type="match status" value="1"/>
</dbReference>
<feature type="transmembrane region" description="Helical" evidence="2">
    <location>
        <begin position="421"/>
        <end position="439"/>
    </location>
</feature>
<evidence type="ECO:0000313" key="3">
    <source>
        <dbReference type="EMBL" id="OZG58117.1"/>
    </source>
</evidence>
<feature type="transmembrane region" description="Helical" evidence="2">
    <location>
        <begin position="307"/>
        <end position="328"/>
    </location>
</feature>
<evidence type="ECO:0000256" key="2">
    <source>
        <dbReference type="SAM" id="Phobius"/>
    </source>
</evidence>
<protein>
    <submittedName>
        <fullName evidence="3">MFS transporter</fullName>
    </submittedName>
</protein>
<dbReference type="CDD" id="cd17332">
    <property type="entry name" value="MFS_MelB_like"/>
    <property type="match status" value="1"/>
</dbReference>
<gene>
    <name evidence="3" type="ORF">BTIS_0965</name>
</gene>
<dbReference type="AlphaFoldDB" id="A0A261FG47"/>
<dbReference type="GO" id="GO:0015293">
    <property type="term" value="F:symporter activity"/>
    <property type="evidence" value="ECO:0007669"/>
    <property type="project" value="InterPro"/>
</dbReference>
<dbReference type="RefSeq" id="WP_211279429.1">
    <property type="nucleotide sequence ID" value="NZ_MWWV01000005.1"/>
</dbReference>
<dbReference type="Proteomes" id="UP000216444">
    <property type="component" value="Unassembled WGS sequence"/>
</dbReference>
<dbReference type="SUPFAM" id="SSF103473">
    <property type="entry name" value="MFS general substrate transporter"/>
    <property type="match status" value="1"/>
</dbReference>
<feature type="transmembrane region" description="Helical" evidence="2">
    <location>
        <begin position="262"/>
        <end position="287"/>
    </location>
</feature>
<feature type="transmembrane region" description="Helical" evidence="2">
    <location>
        <begin position="340"/>
        <end position="358"/>
    </location>
</feature>
<keyword evidence="2" id="KW-0812">Transmembrane</keyword>
<organism evidence="3 4">
    <name type="scientific">Bifidobacterium tissieri</name>
    <dbReference type="NCBI Taxonomy" id="1630162"/>
    <lineage>
        <taxon>Bacteria</taxon>
        <taxon>Bacillati</taxon>
        <taxon>Actinomycetota</taxon>
        <taxon>Actinomycetes</taxon>
        <taxon>Bifidobacteriales</taxon>
        <taxon>Bifidobacteriaceae</taxon>
        <taxon>Bifidobacterium</taxon>
    </lineage>
</organism>
<dbReference type="GO" id="GO:0005886">
    <property type="term" value="C:plasma membrane"/>
    <property type="evidence" value="ECO:0007669"/>
    <property type="project" value="TreeGrafter"/>
</dbReference>
<accession>A0A261FG47</accession>
<dbReference type="InterPro" id="IPR036259">
    <property type="entry name" value="MFS_trans_sf"/>
</dbReference>
<dbReference type="Pfam" id="PF13347">
    <property type="entry name" value="MFS_2"/>
    <property type="match status" value="1"/>
</dbReference>
<comment type="caution">
    <text evidence="3">The sequence shown here is derived from an EMBL/GenBank/DDBJ whole genome shotgun (WGS) entry which is preliminary data.</text>
</comment>
<dbReference type="PANTHER" id="PTHR11328:SF24">
    <property type="entry name" value="MAJOR FACILITATOR SUPERFAMILY (MFS) PROFILE DOMAIN-CONTAINING PROTEIN"/>
    <property type="match status" value="1"/>
</dbReference>
<keyword evidence="2" id="KW-0472">Membrane</keyword>
<evidence type="ECO:0000313" key="4">
    <source>
        <dbReference type="Proteomes" id="UP000216444"/>
    </source>
</evidence>
<reference evidence="3 4" key="1">
    <citation type="journal article" date="2017" name="BMC Genomics">
        <title>Comparative genomic and phylogenomic analyses of the Bifidobacteriaceae family.</title>
        <authorList>
            <person name="Lugli G.A."/>
            <person name="Milani C."/>
            <person name="Turroni F."/>
            <person name="Duranti S."/>
            <person name="Mancabelli L."/>
            <person name="Mangifesta M."/>
            <person name="Ferrario C."/>
            <person name="Modesto M."/>
            <person name="Mattarelli P."/>
            <person name="Jiri K."/>
            <person name="van Sinderen D."/>
            <person name="Ventura M."/>
        </authorList>
    </citation>
    <scope>NUCLEOTIDE SEQUENCE [LARGE SCALE GENOMIC DNA]</scope>
    <source>
        <strain evidence="3 4">DSM 100201</strain>
    </source>
</reference>
<feature type="region of interest" description="Disordered" evidence="1">
    <location>
        <begin position="1"/>
        <end position="25"/>
    </location>
</feature>
<dbReference type="InterPro" id="IPR001927">
    <property type="entry name" value="Na/Gal_symport"/>
</dbReference>
<dbReference type="GO" id="GO:0006814">
    <property type="term" value="P:sodium ion transport"/>
    <property type="evidence" value="ECO:0007669"/>
    <property type="project" value="InterPro"/>
</dbReference>
<feature type="transmembrane region" description="Helical" evidence="2">
    <location>
        <begin position="451"/>
        <end position="474"/>
    </location>
</feature>
<feature type="transmembrane region" description="Helical" evidence="2">
    <location>
        <begin position="106"/>
        <end position="125"/>
    </location>
</feature>
<keyword evidence="2" id="KW-1133">Transmembrane helix</keyword>
<dbReference type="Gene3D" id="1.20.1250.20">
    <property type="entry name" value="MFS general substrate transporter like domains"/>
    <property type="match status" value="2"/>
</dbReference>
<feature type="transmembrane region" description="Helical" evidence="2">
    <location>
        <begin position="145"/>
        <end position="166"/>
    </location>
</feature>
<feature type="transmembrane region" description="Helical" evidence="2">
    <location>
        <begin position="178"/>
        <end position="199"/>
    </location>
</feature>
<dbReference type="NCBIfam" id="TIGR00792">
    <property type="entry name" value="gph"/>
    <property type="match status" value="1"/>
</dbReference>
<feature type="transmembrane region" description="Helical" evidence="2">
    <location>
        <begin position="364"/>
        <end position="388"/>
    </location>
</feature>
<evidence type="ECO:0000256" key="1">
    <source>
        <dbReference type="SAM" id="MobiDB-lite"/>
    </source>
</evidence>
<feature type="transmembrane region" description="Helical" evidence="2">
    <location>
        <begin position="219"/>
        <end position="241"/>
    </location>
</feature>
<sequence length="497" mass="53870">MSTMTTTTSDADGTAAGNAIEPGHEPKPIRPFGLRDKIGYMFGDFGNDFTFMFASSFLMIFYTKVMGIPGAAVGTLFLVARIIDAFADVTVGVLVDRAKTHPNGKYRVVMMKFAAPVTIFSFLMYQTVFIDSSMGVKTAYMYVTYIVWGILYSCVNIPYGSMASVLSPEPKDRTSLSTFRSIGGSFAGMFIGVVGPLVIYESDAAGNQIIRGGEGSHIFAIAAGLFSALAFVWYLICYLSVTERVKAENHVKADRDADRRGIAHMLGAAFSSRAMVGLIGAALSLMLAQLFLGQMINFLFADFYRHAAYASVATTIGTVVMLCLAPTVMPLAKKFGHRTMAVVGMTISAIAMFTLYLLHTDNPFVFLAGYGVAQIGLGTFNLIIWAMVTDVIDDIEATKGIREDATCYSVYSFSRKLGQAFAGWLSGISLTWIGYQAGATAVQSEGTINGLYMYTTLIPAVFLALTVVFLIVVYPLTKKRVDDNAATLQAKRMVTDR</sequence>
<name>A0A261FG47_9BIFI</name>
<dbReference type="GO" id="GO:0008643">
    <property type="term" value="P:carbohydrate transport"/>
    <property type="evidence" value="ECO:0007669"/>
    <property type="project" value="InterPro"/>
</dbReference>